<dbReference type="Pfam" id="PF00756">
    <property type="entry name" value="Esterase"/>
    <property type="match status" value="1"/>
</dbReference>
<dbReference type="GO" id="GO:0018738">
    <property type="term" value="F:S-formylglutathione hydrolase activity"/>
    <property type="evidence" value="ECO:0007669"/>
    <property type="project" value="UniProtKB-EC"/>
</dbReference>
<dbReference type="InterPro" id="IPR050583">
    <property type="entry name" value="Mycobacterial_A85_antigen"/>
</dbReference>
<sequence>MKIYFFLLLFLLSGLCFAQETVLINSQSLQTTDSVYVYKPKGYSKKKQYPVVYLLHSHGANYRTFSKILDLQRLSDTYGFLIVCPDGLKSSWFINSPLMSGVQYEDFFIRELMPYINKHFRGRADASFVTGASMGGHGALWLFVNYPASFLSAGSSSGVVNLRHSGFKKTTLAEHLGEYSETNENFDRYSVVTNIKRLKELSKTFIFDCGTEDYLYKANKSLRDSCDQWKIKATYIARPGAHTGTYWSESLPVHFEYFNTLLKTKL</sequence>
<dbReference type="InterPro" id="IPR000801">
    <property type="entry name" value="Esterase-like"/>
</dbReference>
<gene>
    <name evidence="2" type="primary">frmB</name>
    <name evidence="2" type="ORF">NCTC11388_03137</name>
</gene>
<organism evidence="2 3">
    <name type="scientific">Sphingobacterium spiritivorum</name>
    <name type="common">Flavobacterium spiritivorum</name>
    <dbReference type="NCBI Taxonomy" id="258"/>
    <lineage>
        <taxon>Bacteria</taxon>
        <taxon>Pseudomonadati</taxon>
        <taxon>Bacteroidota</taxon>
        <taxon>Sphingobacteriia</taxon>
        <taxon>Sphingobacteriales</taxon>
        <taxon>Sphingobacteriaceae</taxon>
        <taxon>Sphingobacterium</taxon>
    </lineage>
</organism>
<keyword evidence="2" id="KW-0378">Hydrolase</keyword>
<keyword evidence="1" id="KW-0732">Signal</keyword>
<reference evidence="2 3" key="1">
    <citation type="submission" date="2018-06" db="EMBL/GenBank/DDBJ databases">
        <authorList>
            <consortium name="Pathogen Informatics"/>
            <person name="Doyle S."/>
        </authorList>
    </citation>
    <scope>NUCLEOTIDE SEQUENCE [LARGE SCALE GENOMIC DNA]</scope>
    <source>
        <strain evidence="2 3">NCTC11388</strain>
    </source>
</reference>
<dbReference type="Proteomes" id="UP000254893">
    <property type="component" value="Unassembled WGS sequence"/>
</dbReference>
<dbReference type="EMBL" id="UGYW01000002">
    <property type="protein sequence ID" value="SUJ21396.1"/>
    <property type="molecule type" value="Genomic_DNA"/>
</dbReference>
<protein>
    <submittedName>
        <fullName evidence="2">S-formylglutathione hydrolase frmB</fullName>
        <ecNumber evidence="2">3.1.2.12</ecNumber>
    </submittedName>
</protein>
<dbReference type="PANTHER" id="PTHR48098">
    <property type="entry name" value="ENTEROCHELIN ESTERASE-RELATED"/>
    <property type="match status" value="1"/>
</dbReference>
<dbReference type="Gene3D" id="3.40.50.1820">
    <property type="entry name" value="alpha/beta hydrolase"/>
    <property type="match status" value="1"/>
</dbReference>
<dbReference type="AlphaFoldDB" id="A0A380CJ00"/>
<dbReference type="SUPFAM" id="SSF53474">
    <property type="entry name" value="alpha/beta-Hydrolases"/>
    <property type="match status" value="1"/>
</dbReference>
<evidence type="ECO:0000313" key="2">
    <source>
        <dbReference type="EMBL" id="SUJ21396.1"/>
    </source>
</evidence>
<dbReference type="EC" id="3.1.2.12" evidence="2"/>
<dbReference type="RefSeq" id="WP_115170761.1">
    <property type="nucleotide sequence ID" value="NZ_UGYW01000002.1"/>
</dbReference>
<name>A0A380CJ00_SPHSI</name>
<dbReference type="PANTHER" id="PTHR48098:SF1">
    <property type="entry name" value="DIACYLGLYCEROL ACYLTRANSFERASE_MYCOLYLTRANSFERASE AG85A"/>
    <property type="match status" value="1"/>
</dbReference>
<evidence type="ECO:0000313" key="3">
    <source>
        <dbReference type="Proteomes" id="UP000254893"/>
    </source>
</evidence>
<accession>A0A380CJ00</accession>
<proteinExistence type="predicted"/>
<evidence type="ECO:0000256" key="1">
    <source>
        <dbReference type="SAM" id="SignalP"/>
    </source>
</evidence>
<feature type="chain" id="PRO_5016814323" evidence="1">
    <location>
        <begin position="19"/>
        <end position="266"/>
    </location>
</feature>
<dbReference type="InterPro" id="IPR029058">
    <property type="entry name" value="AB_hydrolase_fold"/>
</dbReference>
<dbReference type="GO" id="GO:0016747">
    <property type="term" value="F:acyltransferase activity, transferring groups other than amino-acyl groups"/>
    <property type="evidence" value="ECO:0007669"/>
    <property type="project" value="TreeGrafter"/>
</dbReference>
<feature type="signal peptide" evidence="1">
    <location>
        <begin position="1"/>
        <end position="18"/>
    </location>
</feature>